<name>A0A0E9VMP3_ANGAN</name>
<accession>A0A0E9VMP3</accession>
<dbReference type="EMBL" id="GBXM01029301">
    <property type="protein sequence ID" value="JAH79276.1"/>
    <property type="molecule type" value="Transcribed_RNA"/>
</dbReference>
<reference evidence="1" key="1">
    <citation type="submission" date="2014-11" db="EMBL/GenBank/DDBJ databases">
        <authorList>
            <person name="Amaro Gonzalez C."/>
        </authorList>
    </citation>
    <scope>NUCLEOTIDE SEQUENCE</scope>
</reference>
<organism evidence="1">
    <name type="scientific">Anguilla anguilla</name>
    <name type="common">European freshwater eel</name>
    <name type="synonym">Muraena anguilla</name>
    <dbReference type="NCBI Taxonomy" id="7936"/>
    <lineage>
        <taxon>Eukaryota</taxon>
        <taxon>Metazoa</taxon>
        <taxon>Chordata</taxon>
        <taxon>Craniata</taxon>
        <taxon>Vertebrata</taxon>
        <taxon>Euteleostomi</taxon>
        <taxon>Actinopterygii</taxon>
        <taxon>Neopterygii</taxon>
        <taxon>Teleostei</taxon>
        <taxon>Anguilliformes</taxon>
        <taxon>Anguillidae</taxon>
        <taxon>Anguilla</taxon>
    </lineage>
</organism>
<sequence>MLRKPRVLLSLHMNLPKGQWNPMAVYAHSVEGMR</sequence>
<reference evidence="1" key="2">
    <citation type="journal article" date="2015" name="Fish Shellfish Immunol.">
        <title>Early steps in the European eel (Anguilla anguilla)-Vibrio vulnificus interaction in the gills: Role of the RtxA13 toxin.</title>
        <authorList>
            <person name="Callol A."/>
            <person name="Pajuelo D."/>
            <person name="Ebbesson L."/>
            <person name="Teles M."/>
            <person name="MacKenzie S."/>
            <person name="Amaro C."/>
        </authorList>
    </citation>
    <scope>NUCLEOTIDE SEQUENCE</scope>
</reference>
<protein>
    <submittedName>
        <fullName evidence="1">Uncharacterized protein</fullName>
    </submittedName>
</protein>
<evidence type="ECO:0000313" key="1">
    <source>
        <dbReference type="EMBL" id="JAH79276.1"/>
    </source>
</evidence>
<dbReference type="AlphaFoldDB" id="A0A0E9VMP3"/>
<proteinExistence type="predicted"/>